<keyword evidence="3" id="KW-1185">Reference proteome</keyword>
<proteinExistence type="predicted"/>
<evidence type="ECO:0000259" key="1">
    <source>
        <dbReference type="Pfam" id="PF12697"/>
    </source>
</evidence>
<evidence type="ECO:0000313" key="3">
    <source>
        <dbReference type="Proteomes" id="UP000813444"/>
    </source>
</evidence>
<name>A0A8K0WQ84_9HYPO</name>
<dbReference type="InterPro" id="IPR029058">
    <property type="entry name" value="AB_hydrolase_fold"/>
</dbReference>
<dbReference type="GO" id="GO:0016787">
    <property type="term" value="F:hydrolase activity"/>
    <property type="evidence" value="ECO:0007669"/>
    <property type="project" value="UniProtKB-KW"/>
</dbReference>
<dbReference type="Gene3D" id="3.40.50.1820">
    <property type="entry name" value="alpha/beta hydrolase"/>
    <property type="match status" value="1"/>
</dbReference>
<dbReference type="AlphaFoldDB" id="A0A8K0WQ84"/>
<protein>
    <submittedName>
        <fullName evidence="2">Alpha/beta hydrolase family-domain-containing protein</fullName>
    </submittedName>
</protein>
<organism evidence="2 3">
    <name type="scientific">Stachybotrys elegans</name>
    <dbReference type="NCBI Taxonomy" id="80388"/>
    <lineage>
        <taxon>Eukaryota</taxon>
        <taxon>Fungi</taxon>
        <taxon>Dikarya</taxon>
        <taxon>Ascomycota</taxon>
        <taxon>Pezizomycotina</taxon>
        <taxon>Sordariomycetes</taxon>
        <taxon>Hypocreomycetidae</taxon>
        <taxon>Hypocreales</taxon>
        <taxon>Stachybotryaceae</taxon>
        <taxon>Stachybotrys</taxon>
    </lineage>
</organism>
<evidence type="ECO:0000313" key="2">
    <source>
        <dbReference type="EMBL" id="KAH7312379.1"/>
    </source>
</evidence>
<sequence>MASTFLIKEHVIPASHIREYARATSTDQNAALSLHVKEYVPRDNLDPRDGDVSVVSAHANGFPKEVYEPLWEEFYALAKQEGIRIRAIWIADAAWQGQSGVLNKGLLGNDPSWLDYARDILHMINTMRMPRPLISIGHSFGANALANVALMHPRLFLCQIQLDPTISSFAATPGALEQSPAAKSANRRDAWPSREAAAQAFKSRSFYKRWDPRALEAWIQYGLRPVGDDVNGPVTLTTSRDQEVFTYLRPSWEAYDEEGQTLINPEKAPDLDPSLNDRYPQFPFYRPEGASTIKRLPNLRPDTLYHFGADSELSPEELMKQKMELTGVGIGGSGGAPKGLVLRLVTEKTGHLVPLEAPRVCAQAAVSFLGKCLGRNEKRENEYVEWTKKPLEEKTTVSDEYKKRLTQPPKTKL</sequence>
<reference evidence="2" key="1">
    <citation type="journal article" date="2021" name="Nat. Commun.">
        <title>Genetic determinants of endophytism in the Arabidopsis root mycobiome.</title>
        <authorList>
            <person name="Mesny F."/>
            <person name="Miyauchi S."/>
            <person name="Thiergart T."/>
            <person name="Pickel B."/>
            <person name="Atanasova L."/>
            <person name="Karlsson M."/>
            <person name="Huettel B."/>
            <person name="Barry K.W."/>
            <person name="Haridas S."/>
            <person name="Chen C."/>
            <person name="Bauer D."/>
            <person name="Andreopoulos W."/>
            <person name="Pangilinan J."/>
            <person name="LaButti K."/>
            <person name="Riley R."/>
            <person name="Lipzen A."/>
            <person name="Clum A."/>
            <person name="Drula E."/>
            <person name="Henrissat B."/>
            <person name="Kohler A."/>
            <person name="Grigoriev I.V."/>
            <person name="Martin F.M."/>
            <person name="Hacquard S."/>
        </authorList>
    </citation>
    <scope>NUCLEOTIDE SEQUENCE</scope>
    <source>
        <strain evidence="2">MPI-CAGE-CH-0235</strain>
    </source>
</reference>
<dbReference type="SUPFAM" id="SSF53474">
    <property type="entry name" value="alpha/beta-Hydrolases"/>
    <property type="match status" value="1"/>
</dbReference>
<keyword evidence="2" id="KW-0378">Hydrolase</keyword>
<feature type="domain" description="AB hydrolase-1" evidence="1">
    <location>
        <begin position="55"/>
        <end position="364"/>
    </location>
</feature>
<accession>A0A8K0WQ84</accession>
<gene>
    <name evidence="2" type="ORF">B0I35DRAFT_436868</name>
</gene>
<dbReference type="Proteomes" id="UP000813444">
    <property type="component" value="Unassembled WGS sequence"/>
</dbReference>
<dbReference type="InterPro" id="IPR000073">
    <property type="entry name" value="AB_hydrolase_1"/>
</dbReference>
<dbReference type="Pfam" id="PF12697">
    <property type="entry name" value="Abhydrolase_6"/>
    <property type="match status" value="1"/>
</dbReference>
<dbReference type="EMBL" id="JAGPNK010000010">
    <property type="protein sequence ID" value="KAH7312379.1"/>
    <property type="molecule type" value="Genomic_DNA"/>
</dbReference>
<comment type="caution">
    <text evidence="2">The sequence shown here is derived from an EMBL/GenBank/DDBJ whole genome shotgun (WGS) entry which is preliminary data.</text>
</comment>
<dbReference type="OrthoDB" id="94039at2759"/>